<dbReference type="Proteomes" id="UP001597508">
    <property type="component" value="Unassembled WGS sequence"/>
</dbReference>
<evidence type="ECO:0008006" key="4">
    <source>
        <dbReference type="Google" id="ProtNLM"/>
    </source>
</evidence>
<reference evidence="3" key="1">
    <citation type="journal article" date="2019" name="Int. J. Syst. Evol. Microbiol.">
        <title>The Global Catalogue of Microorganisms (GCM) 10K type strain sequencing project: providing services to taxonomists for standard genome sequencing and annotation.</title>
        <authorList>
            <consortium name="The Broad Institute Genomics Platform"/>
            <consortium name="The Broad Institute Genome Sequencing Center for Infectious Disease"/>
            <person name="Wu L."/>
            <person name="Ma J."/>
        </authorList>
    </citation>
    <scope>NUCLEOTIDE SEQUENCE [LARGE SCALE GENOMIC DNA]</scope>
    <source>
        <strain evidence="3">KCTC 52127</strain>
    </source>
</reference>
<dbReference type="RefSeq" id="WP_379666098.1">
    <property type="nucleotide sequence ID" value="NZ_JBHULH010000004.1"/>
</dbReference>
<proteinExistence type="predicted"/>
<feature type="region of interest" description="Disordered" evidence="1">
    <location>
        <begin position="156"/>
        <end position="179"/>
    </location>
</feature>
<organism evidence="2 3">
    <name type="scientific">Pseudotenacibaculum haliotis</name>
    <dbReference type="NCBI Taxonomy" id="1862138"/>
    <lineage>
        <taxon>Bacteria</taxon>
        <taxon>Pseudomonadati</taxon>
        <taxon>Bacteroidota</taxon>
        <taxon>Flavobacteriia</taxon>
        <taxon>Flavobacteriales</taxon>
        <taxon>Flavobacteriaceae</taxon>
        <taxon>Pseudotenacibaculum</taxon>
    </lineage>
</organism>
<keyword evidence="3" id="KW-1185">Reference proteome</keyword>
<dbReference type="InterPro" id="IPR011990">
    <property type="entry name" value="TPR-like_helical_dom_sf"/>
</dbReference>
<gene>
    <name evidence="2" type="ORF">ACFSRZ_08385</name>
</gene>
<evidence type="ECO:0000313" key="2">
    <source>
        <dbReference type="EMBL" id="MFD2567387.1"/>
    </source>
</evidence>
<feature type="compositionally biased region" description="Basic and acidic residues" evidence="1">
    <location>
        <begin position="168"/>
        <end position="179"/>
    </location>
</feature>
<dbReference type="Gene3D" id="1.25.40.10">
    <property type="entry name" value="Tetratricopeptide repeat domain"/>
    <property type="match status" value="1"/>
</dbReference>
<comment type="caution">
    <text evidence="2">The sequence shown here is derived from an EMBL/GenBank/DDBJ whole genome shotgun (WGS) entry which is preliminary data.</text>
</comment>
<dbReference type="SUPFAM" id="SSF48452">
    <property type="entry name" value="TPR-like"/>
    <property type="match status" value="1"/>
</dbReference>
<evidence type="ECO:0000313" key="3">
    <source>
        <dbReference type="Proteomes" id="UP001597508"/>
    </source>
</evidence>
<accession>A0ABW5LRI4</accession>
<dbReference type="EMBL" id="JBHULH010000004">
    <property type="protein sequence ID" value="MFD2567387.1"/>
    <property type="molecule type" value="Genomic_DNA"/>
</dbReference>
<evidence type="ECO:0000256" key="1">
    <source>
        <dbReference type="SAM" id="MobiDB-lite"/>
    </source>
</evidence>
<protein>
    <recommendedName>
        <fullName evidence="4">Tetratricopeptide repeat protein</fullName>
    </recommendedName>
</protein>
<sequence length="179" mass="21075">MTKNINQYVFKAMEDFDYNIEYAAEALGYALAYDENNTMALTLMGRLYAEKLYDYEAAIDYFKQALAERVNAFEVYQPYLDTLFINEDFKEASDFIDFAFSVKGVNKSMLYMNKAVLKERLFQYEDAMLMIKEAEKHNYDVDYGYRIGEVKSRIEGKMPKKKEKKSKKKDEKEDKKGAK</sequence>
<name>A0ABW5LRI4_9FLAO</name>